<keyword evidence="3 5" id="KW-1133">Transmembrane helix</keyword>
<comment type="subcellular location">
    <subcellularLocation>
        <location evidence="1">Membrane</location>
        <topology evidence="1">Multi-pass membrane protein</topology>
    </subcellularLocation>
</comment>
<evidence type="ECO:0000256" key="5">
    <source>
        <dbReference type="SAM" id="Phobius"/>
    </source>
</evidence>
<feature type="domain" description="Integral membrane bound transporter" evidence="6">
    <location>
        <begin position="201"/>
        <end position="324"/>
    </location>
</feature>
<evidence type="ECO:0000256" key="2">
    <source>
        <dbReference type="ARBA" id="ARBA00022692"/>
    </source>
</evidence>
<dbReference type="Pfam" id="PF13515">
    <property type="entry name" value="FUSC_2"/>
    <property type="match status" value="1"/>
</dbReference>
<reference evidence="7 8" key="1">
    <citation type="submission" date="2017-02" db="EMBL/GenBank/DDBJ databases">
        <authorList>
            <person name="Peterson S.W."/>
        </authorList>
    </citation>
    <scope>NUCLEOTIDE SEQUENCE [LARGE SCALE GENOMIC DNA]</scope>
    <source>
        <strain evidence="7 8">LSP_Lj1</strain>
    </source>
</reference>
<feature type="transmembrane region" description="Helical" evidence="5">
    <location>
        <begin position="251"/>
        <end position="270"/>
    </location>
</feature>
<feature type="transmembrane region" description="Helical" evidence="5">
    <location>
        <begin position="282"/>
        <end position="301"/>
    </location>
</feature>
<evidence type="ECO:0000256" key="4">
    <source>
        <dbReference type="ARBA" id="ARBA00023136"/>
    </source>
</evidence>
<evidence type="ECO:0000313" key="8">
    <source>
        <dbReference type="Proteomes" id="UP000188342"/>
    </source>
</evidence>
<feature type="transmembrane region" description="Helical" evidence="5">
    <location>
        <begin position="72"/>
        <end position="90"/>
    </location>
</feature>
<sequence length="354" mass="37436">MPVATLPRRDDLLLVNPVEGAHRVGLRAGISVMVPLLLLVATGHAAWVPYASFGAFTSLYGRNQPHLVRLQMQASIALCLTAAVVTGVVVGLVPGALWLQVLTASVIAATGQVVAKAHSYHPPGPLFLIFAFGAISSMPHTVADLAPAVLVTSATALFCLAVGIAGGLRHPRAALAGTHWLPLHFQANWQPLWMALAVLISGALAVLLGIGHPYWAMVSAIAPLSAPDVTQQITRGIHRTIGTTGGIVTSWMLLALHLERAAAVLVVAALQFGAEMLVGRNYALALLCITPLALMMGQLVHPQPIAPLLVDRLIETVIGSTVGMGLVLLGHHLRERRKDEVAERLEELRASREV</sequence>
<feature type="transmembrane region" description="Helical" evidence="5">
    <location>
        <begin position="36"/>
        <end position="60"/>
    </location>
</feature>
<evidence type="ECO:0000256" key="3">
    <source>
        <dbReference type="ARBA" id="ARBA00022989"/>
    </source>
</evidence>
<dbReference type="AlphaFoldDB" id="A0A1R4J183"/>
<dbReference type="STRING" id="1255658.FM114_04915"/>
<organism evidence="7 8">
    <name type="scientific">Luteococcus japonicus LSP_Lj1</name>
    <dbReference type="NCBI Taxonomy" id="1255658"/>
    <lineage>
        <taxon>Bacteria</taxon>
        <taxon>Bacillati</taxon>
        <taxon>Actinomycetota</taxon>
        <taxon>Actinomycetes</taxon>
        <taxon>Propionibacteriales</taxon>
        <taxon>Propionibacteriaceae</taxon>
        <taxon>Luteococcus</taxon>
    </lineage>
</organism>
<keyword evidence="2 5" id="KW-0812">Transmembrane</keyword>
<dbReference type="EMBL" id="FUKQ01000018">
    <property type="protein sequence ID" value="SJN25807.1"/>
    <property type="molecule type" value="Genomic_DNA"/>
</dbReference>
<proteinExistence type="predicted"/>
<accession>A0A1R4J183</accession>
<evidence type="ECO:0000256" key="1">
    <source>
        <dbReference type="ARBA" id="ARBA00004141"/>
    </source>
</evidence>
<keyword evidence="8" id="KW-1185">Reference proteome</keyword>
<name>A0A1R4J183_9ACTN</name>
<dbReference type="RefSeq" id="WP_179110605.1">
    <property type="nucleotide sequence ID" value="NZ_FUKQ01000018.1"/>
</dbReference>
<feature type="transmembrane region" description="Helical" evidence="5">
    <location>
        <begin position="189"/>
        <end position="210"/>
    </location>
</feature>
<feature type="transmembrane region" description="Helical" evidence="5">
    <location>
        <begin position="313"/>
        <end position="330"/>
    </location>
</feature>
<evidence type="ECO:0000259" key="6">
    <source>
        <dbReference type="Pfam" id="PF13515"/>
    </source>
</evidence>
<evidence type="ECO:0000313" key="7">
    <source>
        <dbReference type="EMBL" id="SJN25807.1"/>
    </source>
</evidence>
<dbReference type="InterPro" id="IPR049453">
    <property type="entry name" value="Memb_transporter_dom"/>
</dbReference>
<dbReference type="Proteomes" id="UP000188342">
    <property type="component" value="Unassembled WGS sequence"/>
</dbReference>
<dbReference type="GO" id="GO:0016020">
    <property type="term" value="C:membrane"/>
    <property type="evidence" value="ECO:0007669"/>
    <property type="project" value="UniProtKB-SubCell"/>
</dbReference>
<keyword evidence="4 5" id="KW-0472">Membrane</keyword>
<gene>
    <name evidence="7" type="ORF">FM114_04915</name>
</gene>
<feature type="transmembrane region" description="Helical" evidence="5">
    <location>
        <begin position="148"/>
        <end position="168"/>
    </location>
</feature>
<protein>
    <submittedName>
        <fullName evidence="7">Putative integral membrane protein</fullName>
    </submittedName>
</protein>